<evidence type="ECO:0000256" key="5">
    <source>
        <dbReference type="ARBA" id="ARBA00022989"/>
    </source>
</evidence>
<feature type="domain" description="ABC transmembrane type-1" evidence="8">
    <location>
        <begin position="64"/>
        <end position="255"/>
    </location>
</feature>
<keyword evidence="4 7" id="KW-0812">Transmembrane</keyword>
<evidence type="ECO:0000259" key="8">
    <source>
        <dbReference type="PROSITE" id="PS50928"/>
    </source>
</evidence>
<evidence type="ECO:0000313" key="9">
    <source>
        <dbReference type="EMBL" id="GGG59581.1"/>
    </source>
</evidence>
<dbReference type="GO" id="GO:0055085">
    <property type="term" value="P:transmembrane transport"/>
    <property type="evidence" value="ECO:0007669"/>
    <property type="project" value="InterPro"/>
</dbReference>
<dbReference type="PROSITE" id="PS50928">
    <property type="entry name" value="ABC_TM1"/>
    <property type="match status" value="1"/>
</dbReference>
<dbReference type="Gene3D" id="1.10.3720.10">
    <property type="entry name" value="MetI-like"/>
    <property type="match status" value="1"/>
</dbReference>
<comment type="similarity">
    <text evidence="7">Belongs to the binding-protein-dependent transport system permease family.</text>
</comment>
<comment type="caution">
    <text evidence="9">The sequence shown here is derived from an EMBL/GenBank/DDBJ whole genome shotgun (WGS) entry which is preliminary data.</text>
</comment>
<dbReference type="Proteomes" id="UP000600247">
    <property type="component" value="Unassembled WGS sequence"/>
</dbReference>
<sequence>MGKNLLKYIIIGLIVVVHIIPFYILINLSFKGAGDVGSKWIPAQSLDFGNFMDVWREAGLGKAILNNVIITGIVLLLVIVIGSIAAYPLARRRTRWNNFIYTVCISCLIIPPLTILVPLYKLVVDLGGINTYWAISLAQVTFALPMTIFLYTGFISGIPKELDEAGVIDGCNQYSIFFRLIFPLVKPITATIIILIGVQVWNDYQFSLFFLQQKSIQTVPVVLSMFISQFQSNINWVAAGCLIGMLPITVVYLFLQKFFIKGMADGAIKG</sequence>
<keyword evidence="10" id="KW-1185">Reference proteome</keyword>
<keyword evidence="3" id="KW-1003">Cell membrane</keyword>
<evidence type="ECO:0000256" key="4">
    <source>
        <dbReference type="ARBA" id="ARBA00022692"/>
    </source>
</evidence>
<name>A0A917GXI8_9BACL</name>
<evidence type="ECO:0000256" key="6">
    <source>
        <dbReference type="ARBA" id="ARBA00023136"/>
    </source>
</evidence>
<feature type="transmembrane region" description="Helical" evidence="7">
    <location>
        <begin position="176"/>
        <end position="201"/>
    </location>
</feature>
<dbReference type="EMBL" id="BMHY01000001">
    <property type="protein sequence ID" value="GGG59581.1"/>
    <property type="molecule type" value="Genomic_DNA"/>
</dbReference>
<keyword evidence="5 7" id="KW-1133">Transmembrane helix</keyword>
<dbReference type="PANTHER" id="PTHR43744:SF3">
    <property type="entry name" value="LACTOSE TRANSPORT SYSTEM PERMEASE PROTEIN LACG"/>
    <property type="match status" value="1"/>
</dbReference>
<evidence type="ECO:0000256" key="2">
    <source>
        <dbReference type="ARBA" id="ARBA00022448"/>
    </source>
</evidence>
<evidence type="ECO:0000256" key="3">
    <source>
        <dbReference type="ARBA" id="ARBA00022475"/>
    </source>
</evidence>
<comment type="subcellular location">
    <subcellularLocation>
        <location evidence="1 7">Cell membrane</location>
        <topology evidence="1 7">Multi-pass membrane protein</topology>
    </subcellularLocation>
</comment>
<dbReference type="Pfam" id="PF00528">
    <property type="entry name" value="BPD_transp_1"/>
    <property type="match status" value="1"/>
</dbReference>
<dbReference type="GO" id="GO:0005886">
    <property type="term" value="C:plasma membrane"/>
    <property type="evidence" value="ECO:0007669"/>
    <property type="project" value="UniProtKB-SubCell"/>
</dbReference>
<dbReference type="CDD" id="cd06261">
    <property type="entry name" value="TM_PBP2"/>
    <property type="match status" value="1"/>
</dbReference>
<protein>
    <submittedName>
        <fullName evidence="9">ABC transporter permease protein AmyC</fullName>
    </submittedName>
</protein>
<feature type="transmembrane region" description="Helical" evidence="7">
    <location>
        <begin position="132"/>
        <end position="155"/>
    </location>
</feature>
<evidence type="ECO:0000256" key="1">
    <source>
        <dbReference type="ARBA" id="ARBA00004651"/>
    </source>
</evidence>
<reference evidence="9 10" key="1">
    <citation type="journal article" date="2014" name="Int. J. Syst. Evol. Microbiol.">
        <title>Complete genome sequence of Corynebacterium casei LMG S-19264T (=DSM 44701T), isolated from a smear-ripened cheese.</title>
        <authorList>
            <consortium name="US DOE Joint Genome Institute (JGI-PGF)"/>
            <person name="Walter F."/>
            <person name="Albersmeier A."/>
            <person name="Kalinowski J."/>
            <person name="Ruckert C."/>
        </authorList>
    </citation>
    <scope>NUCLEOTIDE SEQUENCE [LARGE SCALE GENOMIC DNA]</scope>
    <source>
        <strain evidence="9 10">CGMCC 1.15286</strain>
    </source>
</reference>
<dbReference type="AlphaFoldDB" id="A0A917GXI8"/>
<gene>
    <name evidence="9" type="primary">amyC</name>
    <name evidence="9" type="ORF">GCM10010918_10950</name>
</gene>
<dbReference type="InterPro" id="IPR000515">
    <property type="entry name" value="MetI-like"/>
</dbReference>
<feature type="transmembrane region" description="Helical" evidence="7">
    <location>
        <begin position="5"/>
        <end position="26"/>
    </location>
</feature>
<feature type="transmembrane region" description="Helical" evidence="7">
    <location>
        <begin position="234"/>
        <end position="255"/>
    </location>
</feature>
<dbReference type="RefSeq" id="WP_188887865.1">
    <property type="nucleotide sequence ID" value="NZ_BMHY01000001.1"/>
</dbReference>
<dbReference type="SUPFAM" id="SSF161098">
    <property type="entry name" value="MetI-like"/>
    <property type="match status" value="1"/>
</dbReference>
<accession>A0A917GXI8</accession>
<evidence type="ECO:0000313" key="10">
    <source>
        <dbReference type="Proteomes" id="UP000600247"/>
    </source>
</evidence>
<evidence type="ECO:0000256" key="7">
    <source>
        <dbReference type="RuleBase" id="RU363032"/>
    </source>
</evidence>
<feature type="transmembrane region" description="Helical" evidence="7">
    <location>
        <begin position="99"/>
        <end position="120"/>
    </location>
</feature>
<dbReference type="InterPro" id="IPR035906">
    <property type="entry name" value="MetI-like_sf"/>
</dbReference>
<feature type="transmembrane region" description="Helical" evidence="7">
    <location>
        <begin position="64"/>
        <end position="87"/>
    </location>
</feature>
<organism evidence="9 10">
    <name type="scientific">Paenibacillus radicis</name>
    <name type="common">ex Gao et al. 2016</name>
    <dbReference type="NCBI Taxonomy" id="1737354"/>
    <lineage>
        <taxon>Bacteria</taxon>
        <taxon>Bacillati</taxon>
        <taxon>Bacillota</taxon>
        <taxon>Bacilli</taxon>
        <taxon>Bacillales</taxon>
        <taxon>Paenibacillaceae</taxon>
        <taxon>Paenibacillus</taxon>
    </lineage>
</organism>
<proteinExistence type="inferred from homology"/>
<keyword evidence="2 7" id="KW-0813">Transport</keyword>
<keyword evidence="6 7" id="KW-0472">Membrane</keyword>
<dbReference type="PANTHER" id="PTHR43744">
    <property type="entry name" value="ABC TRANSPORTER PERMEASE PROTEIN MG189-RELATED-RELATED"/>
    <property type="match status" value="1"/>
</dbReference>